<dbReference type="Gene3D" id="1.10.510.10">
    <property type="entry name" value="Transferase(Phosphotransferase) domain 1"/>
    <property type="match status" value="3"/>
</dbReference>
<keyword evidence="15" id="KW-1185">Reference proteome</keyword>
<keyword evidence="4" id="KW-1003">Cell membrane</keyword>
<dbReference type="PANTHER" id="PTHR27003:SF471">
    <property type="entry name" value="VASCULAR ENDOTHELIAL GROWTH FACTOR RECEPTOR 2 (VEGFR2)-RELATED"/>
    <property type="match status" value="1"/>
</dbReference>
<dbReference type="Gene3D" id="3.30.200.20">
    <property type="entry name" value="Phosphorylase Kinase, domain 1"/>
    <property type="match status" value="3"/>
</dbReference>
<evidence type="ECO:0000256" key="10">
    <source>
        <dbReference type="ARBA" id="ARBA00023136"/>
    </source>
</evidence>
<dbReference type="PANTHER" id="PTHR27003">
    <property type="entry name" value="OS07G0166700 PROTEIN"/>
    <property type="match status" value="1"/>
</dbReference>
<evidence type="ECO:0000256" key="8">
    <source>
        <dbReference type="ARBA" id="ARBA00022840"/>
    </source>
</evidence>
<gene>
    <name evidence="14" type="ORF">LSAT_V11C100018290</name>
</gene>
<dbReference type="FunFam" id="1.10.510.10:FF:000240">
    <property type="entry name" value="Lectin-domain containing receptor kinase A4.3"/>
    <property type="match status" value="1"/>
</dbReference>
<dbReference type="InterPro" id="IPR000719">
    <property type="entry name" value="Prot_kinase_dom"/>
</dbReference>
<dbReference type="PROSITE" id="PS00108">
    <property type="entry name" value="PROTEIN_KINASE_ST"/>
    <property type="match status" value="1"/>
</dbReference>
<keyword evidence="12" id="KW-0325">Glycoprotein</keyword>
<dbReference type="InterPro" id="IPR008271">
    <property type="entry name" value="Ser/Thr_kinase_AS"/>
</dbReference>
<organism evidence="14 15">
    <name type="scientific">Lactuca sativa</name>
    <name type="common">Garden lettuce</name>
    <dbReference type="NCBI Taxonomy" id="4236"/>
    <lineage>
        <taxon>Eukaryota</taxon>
        <taxon>Viridiplantae</taxon>
        <taxon>Streptophyta</taxon>
        <taxon>Embryophyta</taxon>
        <taxon>Tracheophyta</taxon>
        <taxon>Spermatophyta</taxon>
        <taxon>Magnoliopsida</taxon>
        <taxon>eudicotyledons</taxon>
        <taxon>Gunneridae</taxon>
        <taxon>Pentapetalae</taxon>
        <taxon>asterids</taxon>
        <taxon>campanulids</taxon>
        <taxon>Asterales</taxon>
        <taxon>Asteraceae</taxon>
        <taxon>Cichorioideae</taxon>
        <taxon>Cichorieae</taxon>
        <taxon>Lactucinae</taxon>
        <taxon>Lactuca</taxon>
    </lineage>
</organism>
<evidence type="ECO:0000256" key="7">
    <source>
        <dbReference type="ARBA" id="ARBA00022741"/>
    </source>
</evidence>
<evidence type="ECO:0000313" key="15">
    <source>
        <dbReference type="Proteomes" id="UP000235145"/>
    </source>
</evidence>
<dbReference type="GO" id="GO:0004714">
    <property type="term" value="F:transmembrane receptor protein tyrosine kinase activity"/>
    <property type="evidence" value="ECO:0007669"/>
    <property type="project" value="InterPro"/>
</dbReference>
<dbReference type="GO" id="GO:0004672">
    <property type="term" value="F:protein kinase activity"/>
    <property type="evidence" value="ECO:0000318"/>
    <property type="project" value="GO_Central"/>
</dbReference>
<evidence type="ECO:0000256" key="6">
    <source>
        <dbReference type="ARBA" id="ARBA00022729"/>
    </source>
</evidence>
<evidence type="ECO:0000256" key="3">
    <source>
        <dbReference type="ARBA" id="ARBA00010217"/>
    </source>
</evidence>
<evidence type="ECO:0000256" key="9">
    <source>
        <dbReference type="ARBA" id="ARBA00022989"/>
    </source>
</evidence>
<feature type="domain" description="Protein kinase" evidence="13">
    <location>
        <begin position="685"/>
        <end position="956"/>
    </location>
</feature>
<keyword evidence="8" id="KW-0067">ATP-binding</keyword>
<dbReference type="GO" id="GO:0005524">
    <property type="term" value="F:ATP binding"/>
    <property type="evidence" value="ECO:0007669"/>
    <property type="project" value="UniProtKB-KW"/>
</dbReference>
<feature type="domain" description="Protein kinase" evidence="13">
    <location>
        <begin position="25"/>
        <end position="301"/>
    </location>
</feature>
<accession>A0A9R1WL92</accession>
<keyword evidence="7" id="KW-0547">Nucleotide-binding</keyword>
<dbReference type="Pfam" id="PF14299">
    <property type="entry name" value="PP2"/>
    <property type="match status" value="1"/>
</dbReference>
<keyword evidence="5" id="KW-0812">Transmembrane</keyword>
<evidence type="ECO:0000256" key="12">
    <source>
        <dbReference type="ARBA" id="ARBA00023180"/>
    </source>
</evidence>
<dbReference type="InterPro" id="IPR001245">
    <property type="entry name" value="Ser-Thr/Tyr_kinase_cat_dom"/>
</dbReference>
<evidence type="ECO:0000256" key="2">
    <source>
        <dbReference type="ARBA" id="ARBA00008536"/>
    </source>
</evidence>
<evidence type="ECO:0000256" key="4">
    <source>
        <dbReference type="ARBA" id="ARBA00022475"/>
    </source>
</evidence>
<keyword evidence="6" id="KW-0732">Signal</keyword>
<evidence type="ECO:0000256" key="11">
    <source>
        <dbReference type="ARBA" id="ARBA00023170"/>
    </source>
</evidence>
<dbReference type="Pfam" id="PF00069">
    <property type="entry name" value="Pkinase"/>
    <property type="match status" value="2"/>
</dbReference>
<reference evidence="14 15" key="1">
    <citation type="journal article" date="2017" name="Nat. Commun.">
        <title>Genome assembly with in vitro proximity ligation data and whole-genome triplication in lettuce.</title>
        <authorList>
            <person name="Reyes-Chin-Wo S."/>
            <person name="Wang Z."/>
            <person name="Yang X."/>
            <person name="Kozik A."/>
            <person name="Arikit S."/>
            <person name="Song C."/>
            <person name="Xia L."/>
            <person name="Froenicke L."/>
            <person name="Lavelle D.O."/>
            <person name="Truco M.J."/>
            <person name="Xia R."/>
            <person name="Zhu S."/>
            <person name="Xu C."/>
            <person name="Xu H."/>
            <person name="Xu X."/>
            <person name="Cox K."/>
            <person name="Korf I."/>
            <person name="Meyers B.C."/>
            <person name="Michelmore R.W."/>
        </authorList>
    </citation>
    <scope>NUCLEOTIDE SEQUENCE [LARGE SCALE GENOMIC DNA]</scope>
    <source>
        <strain evidence="15">cv. Salinas</strain>
        <tissue evidence="14">Seedlings</tissue>
    </source>
</reference>
<evidence type="ECO:0000256" key="1">
    <source>
        <dbReference type="ARBA" id="ARBA00004251"/>
    </source>
</evidence>
<dbReference type="EMBL" id="NBSK02000001">
    <property type="protein sequence ID" value="KAJ0224183.1"/>
    <property type="molecule type" value="Genomic_DNA"/>
</dbReference>
<dbReference type="Pfam" id="PF07714">
    <property type="entry name" value="PK_Tyr_Ser-Thr"/>
    <property type="match status" value="1"/>
</dbReference>
<dbReference type="InterPro" id="IPR025886">
    <property type="entry name" value="PP2-like"/>
</dbReference>
<keyword evidence="10" id="KW-0472">Membrane</keyword>
<comment type="caution">
    <text evidence="14">The sequence shown here is derived from an EMBL/GenBank/DDBJ whole genome shotgun (WGS) entry which is preliminary data.</text>
</comment>
<comment type="subcellular location">
    <subcellularLocation>
        <location evidence="1">Cell membrane</location>
        <topology evidence="1">Single-pass type I membrane protein</topology>
    </subcellularLocation>
</comment>
<proteinExistence type="inferred from homology"/>
<dbReference type="Proteomes" id="UP000235145">
    <property type="component" value="Unassembled WGS sequence"/>
</dbReference>
<dbReference type="SUPFAM" id="SSF56112">
    <property type="entry name" value="Protein kinase-like (PK-like)"/>
    <property type="match status" value="3"/>
</dbReference>
<keyword evidence="11" id="KW-0675">Receptor</keyword>
<name>A0A9R1WL92_LACSA</name>
<protein>
    <recommendedName>
        <fullName evidence="13">Protein kinase domain-containing protein</fullName>
    </recommendedName>
</protein>
<sequence length="1247" mass="142452">MYYPLEGINHLEIPVEDIQSATNDMADEYVISSNKEFTTYKAQLFWSGQLIDIVAQSYDRLDADGVSMFENTALILSGLKHKNIVTFLGYSGDPYWIFILSKYEPNRSLDEHLREASTLPWMERLQICAGIAHGLSYLHYEEGRDYSVIHCNIKSSSILLDENWEPKICNFGHSIRTPVAHRHRLHHAKHSGTEGYMDAIYEETRGVTEKSDVFSLGVVLFEVLFWKEAWSDDEDGESLVESARSHYEEETLEDLIDADVWEEMDEKSIKIFSETAYSCLKEQRAHRPSMDQIVRQLDKALQLQMKFENLEDSGGESSEVTSFDRLKGKDFEHLKIGLSDIEFATENFAERYCIGSGGYGKVYKAVLHLDQGTNSSTIEENNKDELMPKTGKTVAIKHIFSRGDKQGEDGFVAEIEALTSCKHPNIISLLGFCVEGPERILVYEHASNGSLDDYLESIGNRANLSWTQRIRTCLGIARGLHCLHSGNDNKQNIIHRDIKSANILLDERWEAKIADLGLSKLYSLNENSSTINTIHIAGTEVYLDPEYWSTGKLKKATDVYSLGVVMCEIMCGRVAYDKIYMAEDEKGLGPIARRHYDKGTLKELIDPVLKQESDEILFTQNEGLSEESLATFFEIVYGCLAESQAKRPKMDVVIKGLEQALFLQENFKNNLKFSLEHIKLATQSFSEKNIIGEEKYWHLYRGEVPQANGSNIIIAKRFKGDTGFLKEEFSTEFINLHEYTHKNIIGLVGYCNEMDERIIIYENASKGRLNGYLKDVNLTWMKRLKISIDVASGLDFLHGGNVTKDVVVHRSIRSSSILLDGEWKARIGDFGLSYVSSRDDPISFDLRNTSCTTPDTEYEKSTDTLTKESDIYSFGVVLFEILCGSGTLSFVKEVDELGNFVNHHFPEGKLVFEGIKEQIVPQSLTVFQEIVVQCLQYKREDRPMAAQVLMQLKKALEFQEDYEMWEPKLPKDYKEIILMSKNSNVYSMSKKEDIYNMLLKGILIQEGNVWFSIGSNGKRDELISARKFSYKNRLSHKWRSATKSRLPSLSPFLCLFLCVKHEEIKVENYDEGEKSFSENDVSKKKHYMLSAKEALYESSNVKLFDSIPSTQSRFQEVIELARQQVFHIKCKIESQRLSSDTEYACYIVFKLSENCHGLHCPVIVRDLLQHKNKEKGILHFRSPTPCNVNDTNQVPKEREDGWMEVNVCQFNSSNQLRDDCVSINLKLISYEGTMSGLIVSSLEFRSI</sequence>
<evidence type="ECO:0000256" key="5">
    <source>
        <dbReference type="ARBA" id="ARBA00022692"/>
    </source>
</evidence>
<evidence type="ECO:0000313" key="14">
    <source>
        <dbReference type="EMBL" id="KAJ0224183.1"/>
    </source>
</evidence>
<comment type="similarity">
    <text evidence="3">In the C-terminal section; belongs to the protein kinase superfamily. Ser/Thr protein kinase family.</text>
</comment>
<keyword evidence="9" id="KW-1133">Transmembrane helix</keyword>
<dbReference type="GO" id="GO:0005886">
    <property type="term" value="C:plasma membrane"/>
    <property type="evidence" value="ECO:0000318"/>
    <property type="project" value="GO_Central"/>
</dbReference>
<dbReference type="AlphaFoldDB" id="A0A9R1WL92"/>
<feature type="domain" description="Protein kinase" evidence="13">
    <location>
        <begin position="348"/>
        <end position="662"/>
    </location>
</feature>
<dbReference type="SMART" id="SM00220">
    <property type="entry name" value="S_TKc"/>
    <property type="match status" value="2"/>
</dbReference>
<dbReference type="PROSITE" id="PS50011">
    <property type="entry name" value="PROTEIN_KINASE_DOM"/>
    <property type="match status" value="3"/>
</dbReference>
<dbReference type="InterPro" id="IPR011009">
    <property type="entry name" value="Kinase-like_dom_sf"/>
</dbReference>
<comment type="similarity">
    <text evidence="2">In the N-terminal section; belongs to the leguminous lectin family.</text>
</comment>
<evidence type="ECO:0000259" key="13">
    <source>
        <dbReference type="PROSITE" id="PS50011"/>
    </source>
</evidence>
<dbReference type="InterPro" id="IPR045272">
    <property type="entry name" value="ANXUR1/2-like"/>
</dbReference>
<dbReference type="GO" id="GO:0002229">
    <property type="term" value="P:defense response to oomycetes"/>
    <property type="evidence" value="ECO:0007669"/>
    <property type="project" value="UniProtKB-ARBA"/>
</dbReference>